<keyword evidence="10" id="KW-1185">Reference proteome</keyword>
<keyword evidence="5 7" id="KW-1133">Transmembrane helix</keyword>
<evidence type="ECO:0000313" key="9">
    <source>
        <dbReference type="EMBL" id="PAV30741.1"/>
    </source>
</evidence>
<dbReference type="Gene3D" id="3.30.240.20">
    <property type="entry name" value="bsu07140 like domains"/>
    <property type="match status" value="2"/>
</dbReference>
<proteinExistence type="inferred from homology"/>
<evidence type="ECO:0000256" key="1">
    <source>
        <dbReference type="ARBA" id="ARBA00004651"/>
    </source>
</evidence>
<keyword evidence="4 7" id="KW-0812">Transmembrane</keyword>
<comment type="caution">
    <text evidence="9">The sequence shown here is derived from an EMBL/GenBank/DDBJ whole genome shotgun (WGS) entry which is preliminary data.</text>
</comment>
<evidence type="ECO:0000256" key="2">
    <source>
        <dbReference type="ARBA" id="ARBA00006448"/>
    </source>
</evidence>
<evidence type="ECO:0000256" key="3">
    <source>
        <dbReference type="ARBA" id="ARBA00022475"/>
    </source>
</evidence>
<keyword evidence="6 7" id="KW-0472">Membrane</keyword>
<feature type="transmembrane region" description="Helical" evidence="7">
    <location>
        <begin position="41"/>
        <end position="57"/>
    </location>
</feature>
<dbReference type="Pfam" id="PF04239">
    <property type="entry name" value="DUF421"/>
    <property type="match status" value="1"/>
</dbReference>
<evidence type="ECO:0000256" key="6">
    <source>
        <dbReference type="ARBA" id="ARBA00023136"/>
    </source>
</evidence>
<organism evidence="9 10">
    <name type="scientific">Virgibacillus profundi</name>
    <dbReference type="NCBI Taxonomy" id="2024555"/>
    <lineage>
        <taxon>Bacteria</taxon>
        <taxon>Bacillati</taxon>
        <taxon>Bacillota</taxon>
        <taxon>Bacilli</taxon>
        <taxon>Bacillales</taxon>
        <taxon>Bacillaceae</taxon>
        <taxon>Virgibacillus</taxon>
    </lineage>
</organism>
<dbReference type="InterPro" id="IPR007353">
    <property type="entry name" value="DUF421"/>
</dbReference>
<feature type="domain" description="YetF C-terminal" evidence="8">
    <location>
        <begin position="90"/>
        <end position="222"/>
    </location>
</feature>
<dbReference type="AlphaFoldDB" id="A0A2A2IFG9"/>
<evidence type="ECO:0000256" key="7">
    <source>
        <dbReference type="SAM" id="Phobius"/>
    </source>
</evidence>
<dbReference type="RefSeq" id="WP_095654071.1">
    <property type="nucleotide sequence ID" value="NZ_NPOA01000002.1"/>
</dbReference>
<dbReference type="Proteomes" id="UP000218887">
    <property type="component" value="Unassembled WGS sequence"/>
</dbReference>
<keyword evidence="3" id="KW-1003">Cell membrane</keyword>
<dbReference type="EMBL" id="NPOA01000002">
    <property type="protein sequence ID" value="PAV30741.1"/>
    <property type="molecule type" value="Genomic_DNA"/>
</dbReference>
<comment type="similarity">
    <text evidence="2">Belongs to the UPF0702 family.</text>
</comment>
<evidence type="ECO:0000259" key="8">
    <source>
        <dbReference type="Pfam" id="PF04239"/>
    </source>
</evidence>
<evidence type="ECO:0000256" key="4">
    <source>
        <dbReference type="ARBA" id="ARBA00022692"/>
    </source>
</evidence>
<sequence>MDFFIGQETLTAVQWILRAIVAFFFLLFAAKIMGQRSISQLRLLDFTMAILIGNIIAHPLSDEQLGMKGSMITIIVLVILYVLSLFLGLKWNGVKRFLEPGPYPLVKNGEIIYKGLTKARISLDHLLTELRKEKVYDVEKVSLALWEPGGSLSVFLKSEHQTVTPSDLQMLTKPFSFPLPIIKEGNIDFNVLKQAGKDETWLRERIGIISAADITDILLATIDDNDNLKIYL</sequence>
<protein>
    <recommendedName>
        <fullName evidence="8">YetF C-terminal domain-containing protein</fullName>
    </recommendedName>
</protein>
<dbReference type="OrthoDB" id="1899680at2"/>
<comment type="subcellular location">
    <subcellularLocation>
        <location evidence="1">Cell membrane</location>
        <topology evidence="1">Multi-pass membrane protein</topology>
    </subcellularLocation>
</comment>
<dbReference type="PANTHER" id="PTHR34582:SF5">
    <property type="entry name" value="UPF0702 TRANSMEMBRANE PROTEIN YETF"/>
    <property type="match status" value="1"/>
</dbReference>
<dbReference type="GO" id="GO:0005886">
    <property type="term" value="C:plasma membrane"/>
    <property type="evidence" value="ECO:0007669"/>
    <property type="project" value="UniProtKB-SubCell"/>
</dbReference>
<name>A0A2A2IFG9_9BACI</name>
<feature type="transmembrane region" description="Helical" evidence="7">
    <location>
        <begin position="69"/>
        <end position="89"/>
    </location>
</feature>
<accession>A0A2A2IFG9</accession>
<dbReference type="InterPro" id="IPR023090">
    <property type="entry name" value="UPF0702_alpha/beta_dom_sf"/>
</dbReference>
<reference evidence="9 10" key="1">
    <citation type="submission" date="2017-08" db="EMBL/GenBank/DDBJ databases">
        <title>Virgibacillus indicus sp. nov. and Virgibacillus profoundi sp. nov, two moderately halophilic bacteria isolated from marine sediment by using the Microfluidic Streak Plate.</title>
        <authorList>
            <person name="Xu B."/>
            <person name="Hu B."/>
            <person name="Wang J."/>
            <person name="Zhu Y."/>
            <person name="Huang L."/>
            <person name="Du W."/>
            <person name="Huang Y."/>
        </authorList>
    </citation>
    <scope>NUCLEOTIDE SEQUENCE [LARGE SCALE GENOMIC DNA]</scope>
    <source>
        <strain evidence="9 10">IO3-P3-H5</strain>
    </source>
</reference>
<dbReference type="PANTHER" id="PTHR34582">
    <property type="entry name" value="UPF0702 TRANSMEMBRANE PROTEIN YCAP"/>
    <property type="match status" value="1"/>
</dbReference>
<gene>
    <name evidence="9" type="ORF">CIL05_03165</name>
</gene>
<evidence type="ECO:0000256" key="5">
    <source>
        <dbReference type="ARBA" id="ARBA00022989"/>
    </source>
</evidence>
<feature type="transmembrane region" description="Helical" evidence="7">
    <location>
        <begin position="12"/>
        <end position="29"/>
    </location>
</feature>
<evidence type="ECO:0000313" key="10">
    <source>
        <dbReference type="Proteomes" id="UP000218887"/>
    </source>
</evidence>